<dbReference type="PROSITE" id="PS00332">
    <property type="entry name" value="SOD_CU_ZN_2"/>
    <property type="match status" value="1"/>
</dbReference>
<evidence type="ECO:0000313" key="6">
    <source>
        <dbReference type="EMBL" id="CAF1278639.1"/>
    </source>
</evidence>
<proteinExistence type="inferred from homology"/>
<dbReference type="EMBL" id="CAJNOM010000245">
    <property type="protein sequence ID" value="CAF1278639.1"/>
    <property type="molecule type" value="Genomic_DNA"/>
</dbReference>
<dbReference type="OrthoDB" id="10104551at2759"/>
<evidence type="ECO:0000256" key="1">
    <source>
        <dbReference type="RuleBase" id="RU000393"/>
    </source>
</evidence>
<dbReference type="GO" id="GO:0004784">
    <property type="term" value="F:superoxide dismutase activity"/>
    <property type="evidence" value="ECO:0007669"/>
    <property type="project" value="UniProtKB-EC"/>
</dbReference>
<keyword evidence="7" id="KW-1185">Reference proteome</keyword>
<feature type="domain" description="Superoxide dismutase copper/zinc binding" evidence="3">
    <location>
        <begin position="3"/>
        <end position="47"/>
    </location>
</feature>
<evidence type="ECO:0000259" key="3">
    <source>
        <dbReference type="Pfam" id="PF00080"/>
    </source>
</evidence>
<dbReference type="InterPro" id="IPR036423">
    <property type="entry name" value="SOD-like_Cu/Zn_dom_sf"/>
</dbReference>
<organism evidence="4 8">
    <name type="scientific">Adineta steineri</name>
    <dbReference type="NCBI Taxonomy" id="433720"/>
    <lineage>
        <taxon>Eukaryota</taxon>
        <taxon>Metazoa</taxon>
        <taxon>Spiralia</taxon>
        <taxon>Gnathifera</taxon>
        <taxon>Rotifera</taxon>
        <taxon>Eurotatoria</taxon>
        <taxon>Bdelloidea</taxon>
        <taxon>Adinetida</taxon>
        <taxon>Adinetidae</taxon>
        <taxon>Adineta</taxon>
    </lineage>
</organism>
<name>A0A814I2L4_9BILA</name>
<evidence type="ECO:0000313" key="4">
    <source>
        <dbReference type="EMBL" id="CAF1018067.1"/>
    </source>
</evidence>
<evidence type="ECO:0000313" key="5">
    <source>
        <dbReference type="EMBL" id="CAF1266970.1"/>
    </source>
</evidence>
<protein>
    <recommendedName>
        <fullName evidence="1">Superoxide dismutase [Cu-Zn]</fullName>
        <ecNumber evidence="1">1.15.1.1</ecNumber>
    </recommendedName>
</protein>
<dbReference type="InterPro" id="IPR001424">
    <property type="entry name" value="SOD_Cu_Zn_dom"/>
</dbReference>
<feature type="compositionally biased region" description="Basic and acidic residues" evidence="2">
    <location>
        <begin position="42"/>
        <end position="54"/>
    </location>
</feature>
<dbReference type="AlphaFoldDB" id="A0A814I2L4"/>
<dbReference type="PANTHER" id="PTHR10003">
    <property type="entry name" value="SUPEROXIDE DISMUTASE CU-ZN -RELATED"/>
    <property type="match status" value="1"/>
</dbReference>
<keyword evidence="1" id="KW-0186">Copper</keyword>
<dbReference type="EMBL" id="CAJNOI010000079">
    <property type="protein sequence ID" value="CAF1018067.1"/>
    <property type="molecule type" value="Genomic_DNA"/>
</dbReference>
<comment type="function">
    <text evidence="1">Destroys radicals which are normally produced within the cells and which are toxic to biological systems.</text>
</comment>
<feature type="region of interest" description="Disordered" evidence="2">
    <location>
        <begin position="28"/>
        <end position="63"/>
    </location>
</feature>
<comment type="catalytic activity">
    <reaction evidence="1">
        <text>2 superoxide + 2 H(+) = H2O2 + O2</text>
        <dbReference type="Rhea" id="RHEA:20696"/>
        <dbReference type="ChEBI" id="CHEBI:15378"/>
        <dbReference type="ChEBI" id="CHEBI:15379"/>
        <dbReference type="ChEBI" id="CHEBI:16240"/>
        <dbReference type="ChEBI" id="CHEBI:18421"/>
        <dbReference type="EC" id="1.15.1.1"/>
    </reaction>
</comment>
<dbReference type="GO" id="GO:0005507">
    <property type="term" value="F:copper ion binding"/>
    <property type="evidence" value="ECO:0007669"/>
    <property type="project" value="InterPro"/>
</dbReference>
<evidence type="ECO:0000313" key="7">
    <source>
        <dbReference type="Proteomes" id="UP000663832"/>
    </source>
</evidence>
<dbReference type="EC" id="1.15.1.1" evidence="1"/>
<dbReference type="Pfam" id="PF00080">
    <property type="entry name" value="Sod_Cu"/>
    <property type="match status" value="1"/>
</dbReference>
<keyword evidence="1" id="KW-0862">Zinc</keyword>
<accession>A0A814I2L4</accession>
<keyword evidence="1" id="KW-0479">Metal-binding</keyword>
<dbReference type="InterPro" id="IPR018152">
    <property type="entry name" value="SOD_Cu/Zn_BS"/>
</dbReference>
<dbReference type="InterPro" id="IPR024134">
    <property type="entry name" value="SOD_Cu/Zn_/chaperone"/>
</dbReference>
<dbReference type="Proteomes" id="UP000663832">
    <property type="component" value="Unassembled WGS sequence"/>
</dbReference>
<dbReference type="EMBL" id="CAJNOM010000235">
    <property type="protein sequence ID" value="CAF1266970.1"/>
    <property type="molecule type" value="Genomic_DNA"/>
</dbReference>
<dbReference type="SUPFAM" id="SSF49329">
    <property type="entry name" value="Cu,Zn superoxide dismutase-like"/>
    <property type="match status" value="1"/>
</dbReference>
<dbReference type="Gene3D" id="2.60.40.200">
    <property type="entry name" value="Superoxide dismutase, copper/zinc binding domain"/>
    <property type="match status" value="2"/>
</dbReference>
<comment type="similarity">
    <text evidence="1">Belongs to the Cu-Zn superoxide dismutase family.</text>
</comment>
<sequence>MLGFHIHSQPTGANHNCTAGGAHFNPYNASHGMPQDPVMQRHVGDIDDGGHTGKGESNTTGNAGPRIACGTILFI</sequence>
<gene>
    <name evidence="4" type="ORF">BJG266_LOCUS16844</name>
    <name evidence="5" type="ORF">QVE165_LOCUS29373</name>
    <name evidence="6" type="ORF">QVE165_LOCUS30013</name>
</gene>
<evidence type="ECO:0000256" key="2">
    <source>
        <dbReference type="SAM" id="MobiDB-lite"/>
    </source>
</evidence>
<evidence type="ECO:0000313" key="8">
    <source>
        <dbReference type="Proteomes" id="UP000663877"/>
    </source>
</evidence>
<reference evidence="4" key="1">
    <citation type="submission" date="2021-02" db="EMBL/GenBank/DDBJ databases">
        <authorList>
            <person name="Nowell W R."/>
        </authorList>
    </citation>
    <scope>NUCLEOTIDE SEQUENCE</scope>
</reference>
<dbReference type="Proteomes" id="UP000663877">
    <property type="component" value="Unassembled WGS sequence"/>
</dbReference>
<keyword evidence="1" id="KW-0560">Oxidoreductase</keyword>
<comment type="caution">
    <text evidence="4">The sequence shown here is derived from an EMBL/GenBank/DDBJ whole genome shotgun (WGS) entry which is preliminary data.</text>
</comment>
<comment type="cofactor">
    <cofactor evidence="1">
        <name>Cu cation</name>
        <dbReference type="ChEBI" id="CHEBI:23378"/>
    </cofactor>
    <text evidence="1">Binds 1 copper ion per subunit.</text>
</comment>
<comment type="cofactor">
    <cofactor evidence="1">
        <name>Zn(2+)</name>
        <dbReference type="ChEBI" id="CHEBI:29105"/>
    </cofactor>
    <text evidence="1">Binds 1 zinc ion per subunit.</text>
</comment>